<dbReference type="Proteomes" id="UP001234202">
    <property type="component" value="Unassembled WGS sequence"/>
</dbReference>
<name>A0ACC2X3N6_9TREE</name>
<accession>A0ACC2X3N6</accession>
<proteinExistence type="predicted"/>
<comment type="caution">
    <text evidence="1">The sequence shown here is derived from an EMBL/GenBank/DDBJ whole genome shotgun (WGS) entry which is preliminary data.</text>
</comment>
<keyword evidence="2" id="KW-1185">Reference proteome</keyword>
<gene>
    <name evidence="1" type="ORF">QFC24_006160</name>
</gene>
<sequence>MVRKDNVQSVDGCLQAETTIASPTSANTAGPRIPRHSAILSAIFLSLLPVPAVAYPQPRNKGSRRDRRRSGDFTAVGRGIEGYGLSEKARDSRMDGGWEGKRRYQTLGEGNGGWKENRGVDGNVHVREDGTEPQVQISENSDGGWTTVDGGWTLYGRASVTCFQPTHNALANANDGDVEDYSITKTLPVGWGQDSVRGNLYAVPLIVVASVCMASLFIVFIIVVVISRAKIKRKVERRKRREAAREKKERRERRLAARAIVTAGGAEQDETRGERRPSIASATTISTGRRSRNRFGSASSVTDSEDDHDGHAMPRESGSSSTLRQAKIAAAAAATESIIAQQHQNVAASIGRAGKAKKRFGWTSAVHAGAANTAAAGGAGTARLGDPRRVWGWKKGLRRRGNRAASEGGGETQVMAADVPPNDGEADGITVAHTTAVELSQTLTSELPLSATAISPVNDEAEVTVAETQQHRGSTVDEENSGPATSPLPTARDQVPGPLASAFPPAYYQAPAAPSSAPSSPNGRVTDVAPSARAMEKRAMPAGPEYDDYFPAPTTEEQEQAVDIAYNRNLGLAQFSGDTSVDGLGTLHAGQSSGRQEVPAGVGGHVATDDKQVLERLRMAGSAPLPGDNGNNASVTHSDLQPPTTSTAESNEHHHVVPLQASAPELPVDEDGFERLEDDLLPPDEPTLAGHSNTNGTATTSRSGTTSAFPLPPAPIAQHSLVYAQPSAPLAMHSSSPLSSLPMAGISSAPSAPFEIPEDEEESTRPSGSSSGAAVPSAPPLFEDEDTDDALMAVPLESDSGGVQPNASSDVAQAIPPARPLAPPRRFTVPHRTLGIDLPADLAGTTTTTASSAMAMASPTTAPPPAFSLPESSSPGSLQENGGNGSAATGSVAHVRFLPRYEP</sequence>
<protein>
    <submittedName>
        <fullName evidence="1">Uncharacterized protein</fullName>
    </submittedName>
</protein>
<reference evidence="1" key="1">
    <citation type="submission" date="2023-04" db="EMBL/GenBank/DDBJ databases">
        <title>Draft Genome sequencing of Naganishia species isolated from polar environments using Oxford Nanopore Technology.</title>
        <authorList>
            <person name="Leo P."/>
            <person name="Venkateswaran K."/>
        </authorList>
    </citation>
    <scope>NUCLEOTIDE SEQUENCE</scope>
    <source>
        <strain evidence="1">DBVPG 5303</strain>
    </source>
</reference>
<evidence type="ECO:0000313" key="2">
    <source>
        <dbReference type="Proteomes" id="UP001234202"/>
    </source>
</evidence>
<evidence type="ECO:0000313" key="1">
    <source>
        <dbReference type="EMBL" id="KAJ9118507.1"/>
    </source>
</evidence>
<organism evidence="1 2">
    <name type="scientific">Naganishia onofrii</name>
    <dbReference type="NCBI Taxonomy" id="1851511"/>
    <lineage>
        <taxon>Eukaryota</taxon>
        <taxon>Fungi</taxon>
        <taxon>Dikarya</taxon>
        <taxon>Basidiomycota</taxon>
        <taxon>Agaricomycotina</taxon>
        <taxon>Tremellomycetes</taxon>
        <taxon>Filobasidiales</taxon>
        <taxon>Filobasidiaceae</taxon>
        <taxon>Naganishia</taxon>
    </lineage>
</organism>
<dbReference type="EMBL" id="JASBWV010000028">
    <property type="protein sequence ID" value="KAJ9118507.1"/>
    <property type="molecule type" value="Genomic_DNA"/>
</dbReference>